<feature type="region of interest" description="Disordered" evidence="1">
    <location>
        <begin position="352"/>
        <end position="371"/>
    </location>
</feature>
<dbReference type="AlphaFoldDB" id="A0A388SW45"/>
<dbReference type="Pfam" id="PF12697">
    <property type="entry name" value="Abhydrolase_6"/>
    <property type="match status" value="1"/>
</dbReference>
<proteinExistence type="predicted"/>
<gene>
    <name evidence="3" type="ORF">SSP531S_22950</name>
</gene>
<dbReference type="Proteomes" id="UP000265354">
    <property type="component" value="Unassembled WGS sequence"/>
</dbReference>
<dbReference type="InterPro" id="IPR029058">
    <property type="entry name" value="AB_hydrolase_fold"/>
</dbReference>
<reference evidence="3 4" key="1">
    <citation type="submission" date="2018-07" db="EMBL/GenBank/DDBJ databases">
        <title>Whole Genome Shotgun Sequence of Streptomyces spongiicola strain 531S.</title>
        <authorList>
            <person name="Dohra H."/>
            <person name="Kodani S."/>
        </authorList>
    </citation>
    <scope>NUCLEOTIDE SEQUENCE [LARGE SCALE GENOMIC DNA]</scope>
    <source>
        <strain evidence="3 4">531S</strain>
    </source>
</reference>
<dbReference type="InterPro" id="IPR000073">
    <property type="entry name" value="AB_hydrolase_1"/>
</dbReference>
<organism evidence="3 4">
    <name type="scientific">Streptomyces spongiicola</name>
    <dbReference type="NCBI Taxonomy" id="1690221"/>
    <lineage>
        <taxon>Bacteria</taxon>
        <taxon>Bacillati</taxon>
        <taxon>Actinomycetota</taxon>
        <taxon>Actinomycetes</taxon>
        <taxon>Kitasatosporales</taxon>
        <taxon>Streptomycetaceae</taxon>
        <taxon>Streptomyces</taxon>
    </lineage>
</organism>
<dbReference type="GO" id="GO:0003824">
    <property type="term" value="F:catalytic activity"/>
    <property type="evidence" value="ECO:0007669"/>
    <property type="project" value="UniProtKB-ARBA"/>
</dbReference>
<evidence type="ECO:0000259" key="2">
    <source>
        <dbReference type="Pfam" id="PF12697"/>
    </source>
</evidence>
<accession>A0A388SW45</accession>
<feature type="region of interest" description="Disordered" evidence="1">
    <location>
        <begin position="1"/>
        <end position="87"/>
    </location>
</feature>
<sequence length="371" mass="39096">MSRYEVPWPPADASSETTTRVLGEPAGEARTGRGGHRGPGETDAGGPAPELQDRSPSGAPKGQAQPRHPAEPVGGPAGGGMATGLLGFHGQRTSTVRLRRAARGGSSPVRMLLLHGLAGATSVWRSYEELALDGVEIWEGVLPWGAEGDPGWSVHDDPAEHVERALDAMPGGVDAVIVHSFTAGPALEVLARRAAGRGPRAAVVVAPFHRRSPGDFTWDDALYYLSGFHRILEEGLRIGAGDRIAPALRAAMAMRVRDRIGPYGWQQFFGAYLRSPHLDVAALRLPVLVVAGTEDFAAPPGDGRTLAGALPDGRFELFDDCGHFAMVEQPRRFADAVHALLSEAFPDRLANGTAATAVPPPSAPLAVHPLP</sequence>
<protein>
    <recommendedName>
        <fullName evidence="2">AB hydrolase-1 domain-containing protein</fullName>
    </recommendedName>
</protein>
<evidence type="ECO:0000313" key="3">
    <source>
        <dbReference type="EMBL" id="GBQ00873.1"/>
    </source>
</evidence>
<evidence type="ECO:0000313" key="4">
    <source>
        <dbReference type="Proteomes" id="UP000265354"/>
    </source>
</evidence>
<dbReference type="Gene3D" id="3.40.50.1820">
    <property type="entry name" value="alpha/beta hydrolase"/>
    <property type="match status" value="1"/>
</dbReference>
<dbReference type="SUPFAM" id="SSF53474">
    <property type="entry name" value="alpha/beta-Hydrolases"/>
    <property type="match status" value="1"/>
</dbReference>
<feature type="domain" description="AB hydrolase-1" evidence="2">
    <location>
        <begin position="112"/>
        <end position="336"/>
    </location>
</feature>
<evidence type="ECO:0000256" key="1">
    <source>
        <dbReference type="SAM" id="MobiDB-lite"/>
    </source>
</evidence>
<name>A0A388SW45_9ACTN</name>
<dbReference type="EMBL" id="BGZL01000005">
    <property type="protein sequence ID" value="GBQ00873.1"/>
    <property type="molecule type" value="Genomic_DNA"/>
</dbReference>
<comment type="caution">
    <text evidence="3">The sequence shown here is derived from an EMBL/GenBank/DDBJ whole genome shotgun (WGS) entry which is preliminary data.</text>
</comment>